<comment type="catalytic activity">
    <reaction evidence="19">
        <text>10-formyltetrahydrofolyl-(gamma-L-Glu)(n) + L-glutamate + ATP = 10-formyltetrahydrofolyl-(gamma-L-Glu)(n+1) + ADP + phosphate + H(+)</text>
        <dbReference type="Rhea" id="RHEA:51904"/>
        <dbReference type="Rhea" id="RHEA-COMP:13088"/>
        <dbReference type="Rhea" id="RHEA-COMP:14300"/>
        <dbReference type="ChEBI" id="CHEBI:15378"/>
        <dbReference type="ChEBI" id="CHEBI:29985"/>
        <dbReference type="ChEBI" id="CHEBI:30616"/>
        <dbReference type="ChEBI" id="CHEBI:43474"/>
        <dbReference type="ChEBI" id="CHEBI:134413"/>
        <dbReference type="ChEBI" id="CHEBI:456216"/>
        <dbReference type="EC" id="6.3.2.17"/>
    </reaction>
</comment>
<evidence type="ECO:0000256" key="13">
    <source>
        <dbReference type="ARBA" id="ARBA00022842"/>
    </source>
</evidence>
<comment type="function">
    <text evidence="2">Functions in two distinct reactions of the de novo folate biosynthetic pathway. Catalyzes the addition of a glutamate residue to dihydropteroate (7,8-dihydropteroate or H2Pte) to form dihydrofolate (7,8-dihydrofolate monoglutamate or H2Pte-Glu). Also catalyzes successive additions of L-glutamate to tetrahydrofolate or 10-formyltetrahydrofolate or 5,10-methylenetetrahydrofolate, leading to folylpolyglutamate derivatives.</text>
</comment>
<dbReference type="eggNOG" id="COG0285">
    <property type="taxonomic scope" value="Bacteria"/>
</dbReference>
<dbReference type="RefSeq" id="WP_013964033.1">
    <property type="nucleotide sequence ID" value="NC_015730.1"/>
</dbReference>
<dbReference type="PANTHER" id="PTHR11136:SF0">
    <property type="entry name" value="DIHYDROFOLATE SYNTHETASE-RELATED"/>
    <property type="match status" value="1"/>
</dbReference>
<dbReference type="PIRSF" id="PIRSF001563">
    <property type="entry name" value="Folylpolyglu_synth"/>
    <property type="match status" value="1"/>
</dbReference>
<evidence type="ECO:0000256" key="7">
    <source>
        <dbReference type="ARBA" id="ARBA00013025"/>
    </source>
</evidence>
<evidence type="ECO:0000256" key="15">
    <source>
        <dbReference type="ARBA" id="ARBA00030048"/>
    </source>
</evidence>
<dbReference type="GO" id="GO:0046656">
    <property type="term" value="P:folic acid biosynthetic process"/>
    <property type="evidence" value="ECO:0007669"/>
    <property type="project" value="UniProtKB-KW"/>
</dbReference>
<evidence type="ECO:0000256" key="16">
    <source>
        <dbReference type="ARBA" id="ARBA00030592"/>
    </source>
</evidence>
<dbReference type="InterPro" id="IPR018109">
    <property type="entry name" value="Folylpolyglutamate_synth_CS"/>
</dbReference>
<evidence type="ECO:0000256" key="19">
    <source>
        <dbReference type="ARBA" id="ARBA00047808"/>
    </source>
</evidence>
<dbReference type="STRING" id="391595.RLO149_c042580"/>
<evidence type="ECO:0000259" key="23">
    <source>
        <dbReference type="Pfam" id="PF02875"/>
    </source>
</evidence>
<evidence type="ECO:0000256" key="6">
    <source>
        <dbReference type="ARBA" id="ARBA00013023"/>
    </source>
</evidence>
<dbReference type="OrthoDB" id="9809356at2"/>
<evidence type="ECO:0000256" key="3">
    <source>
        <dbReference type="ARBA" id="ARBA00004799"/>
    </source>
</evidence>
<dbReference type="EC" id="6.3.2.12" evidence="6"/>
<evidence type="ECO:0000256" key="22">
    <source>
        <dbReference type="PIRNR" id="PIRNR001563"/>
    </source>
</evidence>
<dbReference type="Pfam" id="PF08245">
    <property type="entry name" value="Mur_ligase_M"/>
    <property type="match status" value="1"/>
</dbReference>
<dbReference type="GO" id="GO:0046654">
    <property type="term" value="P:tetrahydrofolate biosynthetic process"/>
    <property type="evidence" value="ECO:0007669"/>
    <property type="project" value="UniProtKB-UniPathway"/>
</dbReference>
<keyword evidence="9 22" id="KW-0436">Ligase</keyword>
<evidence type="ECO:0000256" key="8">
    <source>
        <dbReference type="ARBA" id="ARBA00019357"/>
    </source>
</evidence>
<keyword evidence="11 22" id="KW-0547">Nucleotide-binding</keyword>
<dbReference type="GO" id="GO:0004326">
    <property type="term" value="F:tetrahydrofolylpolyglutamate synthase activity"/>
    <property type="evidence" value="ECO:0007669"/>
    <property type="project" value="UniProtKB-EC"/>
</dbReference>
<dbReference type="UniPathway" id="UPA00077">
    <property type="reaction ID" value="UER00157"/>
</dbReference>
<evidence type="ECO:0000256" key="20">
    <source>
        <dbReference type="ARBA" id="ARBA00049035"/>
    </source>
</evidence>
<evidence type="ECO:0000259" key="24">
    <source>
        <dbReference type="Pfam" id="PF08245"/>
    </source>
</evidence>
<dbReference type="InterPro" id="IPR013221">
    <property type="entry name" value="Mur_ligase_cen"/>
</dbReference>
<evidence type="ECO:0000256" key="2">
    <source>
        <dbReference type="ARBA" id="ARBA00002714"/>
    </source>
</evidence>
<dbReference type="InterPro" id="IPR001645">
    <property type="entry name" value="Folylpolyglutamate_synth"/>
</dbReference>
<dbReference type="InterPro" id="IPR036615">
    <property type="entry name" value="Mur_ligase_C_dom_sf"/>
</dbReference>
<comment type="cofactor">
    <cofactor evidence="1">
        <name>Mg(2+)</name>
        <dbReference type="ChEBI" id="CHEBI:18420"/>
    </cofactor>
</comment>
<accession>F7ZHC6</accession>
<dbReference type="HOGENOM" id="CLU_015869_1_1_5"/>
<dbReference type="PROSITE" id="PS01012">
    <property type="entry name" value="FOLYLPOLYGLU_SYNT_2"/>
    <property type="match status" value="1"/>
</dbReference>
<dbReference type="Proteomes" id="UP000001353">
    <property type="component" value="Chromosome"/>
</dbReference>
<evidence type="ECO:0000256" key="11">
    <source>
        <dbReference type="ARBA" id="ARBA00022741"/>
    </source>
</evidence>
<dbReference type="FunFam" id="3.40.1190.10:FF:000011">
    <property type="entry name" value="Folylpolyglutamate synthase/dihydrofolate synthase"/>
    <property type="match status" value="1"/>
</dbReference>
<dbReference type="SUPFAM" id="SSF53244">
    <property type="entry name" value="MurD-like peptide ligases, peptide-binding domain"/>
    <property type="match status" value="1"/>
</dbReference>
<comment type="pathway">
    <text evidence="4">Cofactor biosynthesis; tetrahydrofolylpolyglutamate biosynthesis.</text>
</comment>
<evidence type="ECO:0000256" key="10">
    <source>
        <dbReference type="ARBA" id="ARBA00022723"/>
    </source>
</evidence>
<comment type="similarity">
    <text evidence="5 22">Belongs to the folylpolyglutamate synthase family.</text>
</comment>
<dbReference type="GO" id="GO:0005737">
    <property type="term" value="C:cytoplasm"/>
    <property type="evidence" value="ECO:0007669"/>
    <property type="project" value="TreeGrafter"/>
</dbReference>
<evidence type="ECO:0000256" key="17">
    <source>
        <dbReference type="ARBA" id="ARBA00032510"/>
    </source>
</evidence>
<feature type="domain" description="Mur ligase C-terminal" evidence="23">
    <location>
        <begin position="303"/>
        <end position="412"/>
    </location>
</feature>
<keyword evidence="14" id="KW-0289">Folate biosynthesis</keyword>
<evidence type="ECO:0000256" key="1">
    <source>
        <dbReference type="ARBA" id="ARBA00001946"/>
    </source>
</evidence>
<comment type="catalytic activity">
    <reaction evidence="21">
        <text>7,8-dihydropteroate + L-glutamate + ATP = 7,8-dihydrofolate + ADP + phosphate + H(+)</text>
        <dbReference type="Rhea" id="RHEA:23584"/>
        <dbReference type="ChEBI" id="CHEBI:15378"/>
        <dbReference type="ChEBI" id="CHEBI:17839"/>
        <dbReference type="ChEBI" id="CHEBI:29985"/>
        <dbReference type="ChEBI" id="CHEBI:30616"/>
        <dbReference type="ChEBI" id="CHEBI:43474"/>
        <dbReference type="ChEBI" id="CHEBI:57451"/>
        <dbReference type="ChEBI" id="CHEBI:456216"/>
        <dbReference type="EC" id="6.3.2.12"/>
    </reaction>
</comment>
<dbReference type="KEGG" id="rli:RLO149_c042580"/>
<proteinExistence type="inferred from homology"/>
<evidence type="ECO:0000256" key="18">
    <source>
        <dbReference type="ARBA" id="ARBA00047493"/>
    </source>
</evidence>
<dbReference type="EMBL" id="CP002623">
    <property type="protein sequence ID" value="AEI96154.1"/>
    <property type="molecule type" value="Genomic_DNA"/>
</dbReference>
<comment type="catalytic activity">
    <reaction evidence="18">
        <text>(6S)-5,6,7,8-tetrahydrofolyl-(gamma-L-Glu)(n) + L-glutamate + ATP = (6S)-5,6,7,8-tetrahydrofolyl-(gamma-L-Glu)(n+1) + ADP + phosphate + H(+)</text>
        <dbReference type="Rhea" id="RHEA:10580"/>
        <dbReference type="Rhea" id="RHEA-COMP:14738"/>
        <dbReference type="Rhea" id="RHEA-COMP:14740"/>
        <dbReference type="ChEBI" id="CHEBI:15378"/>
        <dbReference type="ChEBI" id="CHEBI:29985"/>
        <dbReference type="ChEBI" id="CHEBI:30616"/>
        <dbReference type="ChEBI" id="CHEBI:43474"/>
        <dbReference type="ChEBI" id="CHEBI:141005"/>
        <dbReference type="ChEBI" id="CHEBI:456216"/>
        <dbReference type="EC" id="6.3.2.17"/>
    </reaction>
</comment>
<dbReference type="Gene3D" id="3.40.1190.10">
    <property type="entry name" value="Mur-like, catalytic domain"/>
    <property type="match status" value="1"/>
</dbReference>
<organism evidence="25 26">
    <name type="scientific">Roseobacter litoralis (strain ATCC 49566 / DSM 6996 / JCM 21268 / NBRC 15278 / OCh 149)</name>
    <dbReference type="NCBI Taxonomy" id="391595"/>
    <lineage>
        <taxon>Bacteria</taxon>
        <taxon>Pseudomonadati</taxon>
        <taxon>Pseudomonadota</taxon>
        <taxon>Alphaproteobacteria</taxon>
        <taxon>Rhodobacterales</taxon>
        <taxon>Roseobacteraceae</taxon>
        <taxon>Roseobacter</taxon>
    </lineage>
</organism>
<dbReference type="GO" id="GO:0046872">
    <property type="term" value="F:metal ion binding"/>
    <property type="evidence" value="ECO:0007669"/>
    <property type="project" value="UniProtKB-KW"/>
</dbReference>
<keyword evidence="26" id="KW-1185">Reference proteome</keyword>
<dbReference type="GO" id="GO:0008841">
    <property type="term" value="F:dihydrofolate synthase activity"/>
    <property type="evidence" value="ECO:0007669"/>
    <property type="project" value="UniProtKB-EC"/>
</dbReference>
<dbReference type="GO" id="GO:0005524">
    <property type="term" value="F:ATP binding"/>
    <property type="evidence" value="ECO:0007669"/>
    <property type="project" value="UniProtKB-KW"/>
</dbReference>
<evidence type="ECO:0000256" key="4">
    <source>
        <dbReference type="ARBA" id="ARBA00005150"/>
    </source>
</evidence>
<gene>
    <name evidence="25" type="ordered locus">RLO149_c042580</name>
</gene>
<feature type="domain" description="Mur ligase central" evidence="24">
    <location>
        <begin position="48"/>
        <end position="264"/>
    </location>
</feature>
<keyword evidence="10" id="KW-0479">Metal-binding</keyword>
<evidence type="ECO:0000256" key="14">
    <source>
        <dbReference type="ARBA" id="ARBA00022909"/>
    </source>
</evidence>
<evidence type="ECO:0000313" key="25">
    <source>
        <dbReference type="EMBL" id="AEI96154.1"/>
    </source>
</evidence>
<sequence length="424" mass="45074">MNAQSSDVILERMMALHPKVIDLTLDRVWRLLDALGNPQRNLPPVIHIAGTNGKGSTQAMIRAGLEAAGKSVHAYTSPHLARFHERIRVAGDLISEADLTAVLDECYAANGGGDITYFEITTCAALLAFSRTSADFTLLEVGLGGRLDATNVVDDPVLTMITPVSMDHEQFLGDTLRKIAFEKAGIIKPGVPCIVSRQADDGMEVIEEVARRHAAPLLAYGQQWHVGPDRDRISYQDDTGLLDLPMPNLPGAHQIMNAGAALTALRHLGFDEHAAEAAVTTAFWPARMQRLKTGPLTDAAPQAELWLDGGHNPAAGDALAAHLQTLSERPTRLICGMLNTKDIDGYLRPLAAVTQDLTAVSIPGEASTLPAEATAEAARDVGFSADVADDVGAALAKIVATTPQARVLICGSLYLAGAILRENG</sequence>
<keyword evidence="13" id="KW-0460">Magnesium</keyword>
<evidence type="ECO:0000256" key="9">
    <source>
        <dbReference type="ARBA" id="ARBA00022598"/>
    </source>
</evidence>
<keyword evidence="12 22" id="KW-0067">ATP-binding</keyword>
<comment type="pathway">
    <text evidence="3">Cofactor biosynthesis; tetrahydrofolate biosynthesis; 7,8-dihydrofolate from 2-amino-4-hydroxy-6-hydroxymethyl-7,8-dihydropteridine diphosphate and 4-aminobenzoate: step 2/2.</text>
</comment>
<dbReference type="InterPro" id="IPR004101">
    <property type="entry name" value="Mur_ligase_C"/>
</dbReference>
<dbReference type="EC" id="6.3.2.17" evidence="7"/>
<dbReference type="InterPro" id="IPR036565">
    <property type="entry name" value="Mur-like_cat_sf"/>
</dbReference>
<evidence type="ECO:0000313" key="26">
    <source>
        <dbReference type="Proteomes" id="UP000001353"/>
    </source>
</evidence>
<protein>
    <recommendedName>
        <fullName evidence="8">Dihydrofolate synthase/folylpolyglutamate synthase</fullName>
        <ecNumber evidence="6">6.3.2.12</ecNumber>
        <ecNumber evidence="7">6.3.2.17</ecNumber>
    </recommendedName>
    <alternativeName>
        <fullName evidence="17">Folylpoly-gamma-glutamate synthetase-dihydrofolate synthetase</fullName>
    </alternativeName>
    <alternativeName>
        <fullName evidence="15">Folylpolyglutamate synthetase</fullName>
    </alternativeName>
    <alternativeName>
        <fullName evidence="16">Tetrahydrofolylpolyglutamate synthase</fullName>
    </alternativeName>
</protein>
<reference evidence="25 26" key="1">
    <citation type="journal article" date="2011" name="BMC Genomics">
        <title>Comparative genome analysis and genome-guided physiological analysis of Roseobacter litoralis.</title>
        <authorList>
            <person name="Kalhoefer D."/>
            <person name="Thole S."/>
            <person name="Voget S."/>
            <person name="Lehmann R."/>
            <person name="Liesegang H."/>
            <person name="Wollher A."/>
            <person name="Daniel R."/>
            <person name="Simon M."/>
            <person name="Brinkhoff T."/>
        </authorList>
    </citation>
    <scope>NUCLEOTIDE SEQUENCE [LARGE SCALE GENOMIC DNA]</scope>
    <source>
        <strain evidence="26">ATCC 49566 / DSM 6996 / JCM 21268 / NBRC 15278 / OCh 149</strain>
    </source>
</reference>
<evidence type="ECO:0000256" key="21">
    <source>
        <dbReference type="ARBA" id="ARBA00049161"/>
    </source>
</evidence>
<name>F7ZHC6_ROSLO</name>
<dbReference type="Gene3D" id="3.90.190.20">
    <property type="entry name" value="Mur ligase, C-terminal domain"/>
    <property type="match status" value="1"/>
</dbReference>
<evidence type="ECO:0000256" key="5">
    <source>
        <dbReference type="ARBA" id="ARBA00008276"/>
    </source>
</evidence>
<dbReference type="Pfam" id="PF02875">
    <property type="entry name" value="Mur_ligase_C"/>
    <property type="match status" value="1"/>
</dbReference>
<evidence type="ECO:0000256" key="12">
    <source>
        <dbReference type="ARBA" id="ARBA00022840"/>
    </source>
</evidence>
<comment type="catalytic activity">
    <reaction evidence="20">
        <text>(6R)-5,10-methylenetetrahydrofolyl-(gamma-L-Glu)(n) + L-glutamate + ATP = (6R)-5,10-methylenetetrahydrofolyl-(gamma-L-Glu)(n+1) + ADP + phosphate + H(+)</text>
        <dbReference type="Rhea" id="RHEA:51912"/>
        <dbReference type="Rhea" id="RHEA-COMP:13257"/>
        <dbReference type="Rhea" id="RHEA-COMP:13258"/>
        <dbReference type="ChEBI" id="CHEBI:15378"/>
        <dbReference type="ChEBI" id="CHEBI:29985"/>
        <dbReference type="ChEBI" id="CHEBI:30616"/>
        <dbReference type="ChEBI" id="CHEBI:43474"/>
        <dbReference type="ChEBI" id="CHEBI:136572"/>
        <dbReference type="ChEBI" id="CHEBI:456216"/>
        <dbReference type="EC" id="6.3.2.17"/>
    </reaction>
</comment>
<dbReference type="PANTHER" id="PTHR11136">
    <property type="entry name" value="FOLYLPOLYGLUTAMATE SYNTHASE-RELATED"/>
    <property type="match status" value="1"/>
</dbReference>
<dbReference type="AlphaFoldDB" id="F7ZHC6"/>
<dbReference type="NCBIfam" id="TIGR01499">
    <property type="entry name" value="folC"/>
    <property type="match status" value="1"/>
</dbReference>
<dbReference type="SUPFAM" id="SSF53623">
    <property type="entry name" value="MurD-like peptide ligases, catalytic domain"/>
    <property type="match status" value="1"/>
</dbReference>